<dbReference type="AlphaFoldDB" id="A0A9D2EM38"/>
<reference evidence="1" key="2">
    <citation type="submission" date="2021-04" db="EMBL/GenBank/DDBJ databases">
        <authorList>
            <person name="Gilroy R."/>
        </authorList>
    </citation>
    <scope>NUCLEOTIDE SEQUENCE</scope>
    <source>
        <strain evidence="1">CHK179-28034</strain>
    </source>
</reference>
<dbReference type="Proteomes" id="UP000824049">
    <property type="component" value="Unassembled WGS sequence"/>
</dbReference>
<organism evidence="1 2">
    <name type="scientific">Candidatus Anaerobutyricum stercoris</name>
    <dbReference type="NCBI Taxonomy" id="2838457"/>
    <lineage>
        <taxon>Bacteria</taxon>
        <taxon>Bacillati</taxon>
        <taxon>Bacillota</taxon>
        <taxon>Clostridia</taxon>
        <taxon>Lachnospirales</taxon>
        <taxon>Lachnospiraceae</taxon>
        <taxon>Anaerobutyricum</taxon>
    </lineage>
</organism>
<comment type="caution">
    <text evidence="1">The sequence shown here is derived from an EMBL/GenBank/DDBJ whole genome shotgun (WGS) entry which is preliminary data.</text>
</comment>
<protein>
    <submittedName>
        <fullName evidence="1">Uncharacterized protein</fullName>
    </submittedName>
</protein>
<dbReference type="EMBL" id="DXBR01000081">
    <property type="protein sequence ID" value="HIZ40023.1"/>
    <property type="molecule type" value="Genomic_DNA"/>
</dbReference>
<evidence type="ECO:0000313" key="1">
    <source>
        <dbReference type="EMBL" id="HIZ40023.1"/>
    </source>
</evidence>
<sequence length="175" mass="20409">MELAGYKACICEGSAEHAIIDILLDHELLLFSREEMLEEEVIRCRDGKKFEEKYLRKGFMDKISVIRVLDSRHEKFKISKAYAHKVDVINIITAPEIEMLIILNENKYKEFKKSGKKPSIFCKENLKMADVKTYDFVKKYFRNPLVLVSAIKKYHAISKIQKGEYTLLELLKSGN</sequence>
<evidence type="ECO:0000313" key="2">
    <source>
        <dbReference type="Proteomes" id="UP000824049"/>
    </source>
</evidence>
<gene>
    <name evidence="1" type="ORF">H9968_08910</name>
</gene>
<accession>A0A9D2EM38</accession>
<name>A0A9D2EM38_9FIRM</name>
<proteinExistence type="predicted"/>
<reference evidence="1" key="1">
    <citation type="journal article" date="2021" name="PeerJ">
        <title>Extensive microbial diversity within the chicken gut microbiome revealed by metagenomics and culture.</title>
        <authorList>
            <person name="Gilroy R."/>
            <person name="Ravi A."/>
            <person name="Getino M."/>
            <person name="Pursley I."/>
            <person name="Horton D.L."/>
            <person name="Alikhan N.F."/>
            <person name="Baker D."/>
            <person name="Gharbi K."/>
            <person name="Hall N."/>
            <person name="Watson M."/>
            <person name="Adriaenssens E.M."/>
            <person name="Foster-Nyarko E."/>
            <person name="Jarju S."/>
            <person name="Secka A."/>
            <person name="Antonio M."/>
            <person name="Oren A."/>
            <person name="Chaudhuri R.R."/>
            <person name="La Ragione R."/>
            <person name="Hildebrand F."/>
            <person name="Pallen M.J."/>
        </authorList>
    </citation>
    <scope>NUCLEOTIDE SEQUENCE</scope>
    <source>
        <strain evidence="1">CHK179-28034</strain>
    </source>
</reference>